<feature type="transmembrane region" description="Helical" evidence="1">
    <location>
        <begin position="66"/>
        <end position="87"/>
    </location>
</feature>
<dbReference type="Proteomes" id="UP000176322">
    <property type="component" value="Unassembled WGS sequence"/>
</dbReference>
<reference evidence="3 4" key="1">
    <citation type="journal article" date="2016" name="Nat. Commun.">
        <title>Thousands of microbial genomes shed light on interconnected biogeochemical processes in an aquifer system.</title>
        <authorList>
            <person name="Anantharaman K."/>
            <person name="Brown C.T."/>
            <person name="Hug L.A."/>
            <person name="Sharon I."/>
            <person name="Castelle C.J."/>
            <person name="Probst A.J."/>
            <person name="Thomas B.C."/>
            <person name="Singh A."/>
            <person name="Wilkins M.J."/>
            <person name="Karaoz U."/>
            <person name="Brodie E.L."/>
            <person name="Williams K.H."/>
            <person name="Hubbard S.S."/>
            <person name="Banfield J.F."/>
        </authorList>
    </citation>
    <scope>NUCLEOTIDE SEQUENCE [LARGE SCALE GENOMIC DNA]</scope>
</reference>
<evidence type="ECO:0000259" key="2">
    <source>
        <dbReference type="Pfam" id="PF04892"/>
    </source>
</evidence>
<dbReference type="STRING" id="1798475.A2837_02460"/>
<dbReference type="InterPro" id="IPR053150">
    <property type="entry name" value="Teicoplanin_resist-assoc"/>
</dbReference>
<name>A0A1F6BWM8_9BACT</name>
<keyword evidence="1" id="KW-1133">Transmembrane helix</keyword>
<dbReference type="EMBL" id="MFKO01000008">
    <property type="protein sequence ID" value="OGG41356.1"/>
    <property type="molecule type" value="Genomic_DNA"/>
</dbReference>
<evidence type="ECO:0000256" key="1">
    <source>
        <dbReference type="SAM" id="Phobius"/>
    </source>
</evidence>
<evidence type="ECO:0000313" key="3">
    <source>
        <dbReference type="EMBL" id="OGG41356.1"/>
    </source>
</evidence>
<dbReference type="Pfam" id="PF04892">
    <property type="entry name" value="VanZ"/>
    <property type="match status" value="1"/>
</dbReference>
<keyword evidence="1" id="KW-0472">Membrane</keyword>
<proteinExistence type="predicted"/>
<dbReference type="PANTHER" id="PTHR36834">
    <property type="entry name" value="MEMBRANE PROTEIN-RELATED"/>
    <property type="match status" value="1"/>
</dbReference>
<sequence>MWKRLIPAVILVAFSALLVKVMVFKDIPMIRVGQLMLNFGGTDAGHAPNFVPFKTILPYLFGYKGLIIAGINLVGNIVLLVPIGFLVPFVYQNITWKKTLALATATGLAIETMQVVLKVGIFDIDDVILNALGFMIGYFVFVILDKWVRAKNYKNIIIAAVVSVVAAAAFYGLVVYPISHQPVINPRGGAGGMQSERLDNEQEGEVPQGEDLCGGTGGVGEIVSVGNDSFTIERNDNQNLTVNLARQATIDTPAGPASVSDLKTGDRVTLVGGPNPDGSFTAEAVFVCNP</sequence>
<dbReference type="InterPro" id="IPR006976">
    <property type="entry name" value="VanZ-like"/>
</dbReference>
<feature type="transmembrane region" description="Helical" evidence="1">
    <location>
        <begin position="99"/>
        <end position="121"/>
    </location>
</feature>
<dbReference type="AlphaFoldDB" id="A0A1F6BWM8"/>
<dbReference type="PANTHER" id="PTHR36834:SF1">
    <property type="entry name" value="INTEGRAL MEMBRANE PROTEIN"/>
    <property type="match status" value="1"/>
</dbReference>
<keyword evidence="1" id="KW-0812">Transmembrane</keyword>
<accession>A0A1F6BWM8</accession>
<organism evidence="3 4">
    <name type="scientific">Candidatus Kaiserbacteria bacterium RIFCSPHIGHO2_01_FULL_46_22</name>
    <dbReference type="NCBI Taxonomy" id="1798475"/>
    <lineage>
        <taxon>Bacteria</taxon>
        <taxon>Candidatus Kaiseribacteriota</taxon>
    </lineage>
</organism>
<feature type="transmembrane region" description="Helical" evidence="1">
    <location>
        <begin position="127"/>
        <end position="144"/>
    </location>
</feature>
<protein>
    <recommendedName>
        <fullName evidence="2">VanZ-like domain-containing protein</fullName>
    </recommendedName>
</protein>
<feature type="domain" description="VanZ-like" evidence="2">
    <location>
        <begin position="16"/>
        <end position="144"/>
    </location>
</feature>
<comment type="caution">
    <text evidence="3">The sequence shown here is derived from an EMBL/GenBank/DDBJ whole genome shotgun (WGS) entry which is preliminary data.</text>
</comment>
<evidence type="ECO:0000313" key="4">
    <source>
        <dbReference type="Proteomes" id="UP000176322"/>
    </source>
</evidence>
<gene>
    <name evidence="3" type="ORF">A2837_02460</name>
</gene>
<feature type="transmembrane region" description="Helical" evidence="1">
    <location>
        <begin position="156"/>
        <end position="178"/>
    </location>
</feature>